<evidence type="ECO:0000256" key="3">
    <source>
        <dbReference type="ARBA" id="ARBA00022989"/>
    </source>
</evidence>
<evidence type="ECO:0000313" key="7">
    <source>
        <dbReference type="Proteomes" id="UP000091967"/>
    </source>
</evidence>
<dbReference type="InterPro" id="IPR007568">
    <property type="entry name" value="RTA1"/>
</dbReference>
<comment type="subcellular location">
    <subcellularLocation>
        <location evidence="1">Membrane</location>
        <topology evidence="1">Multi-pass membrane protein</topology>
    </subcellularLocation>
</comment>
<feature type="transmembrane region" description="Helical" evidence="5">
    <location>
        <begin position="176"/>
        <end position="198"/>
    </location>
</feature>
<gene>
    <name evidence="6" type="ORF">FPOA_09134</name>
</gene>
<feature type="transmembrane region" description="Helical" evidence="5">
    <location>
        <begin position="235"/>
        <end position="256"/>
    </location>
</feature>
<keyword evidence="3 5" id="KW-1133">Transmembrane helix</keyword>
<reference evidence="6 7" key="1">
    <citation type="submission" date="2016-06" db="EMBL/GenBank/DDBJ databases">
        <title>Living apart together: crosstalk between the core and supernumerary genomes in a fungal plant pathogen.</title>
        <authorList>
            <person name="Vanheule A."/>
            <person name="Audenaert K."/>
            <person name="Warris S."/>
            <person name="Van De Geest H."/>
            <person name="Schijlen E."/>
            <person name="Hofte M."/>
            <person name="De Saeger S."/>
            <person name="Haesaert G."/>
            <person name="Waalwijk C."/>
            <person name="Van Der Lee T."/>
        </authorList>
    </citation>
    <scope>NUCLEOTIDE SEQUENCE [LARGE SCALE GENOMIC DNA]</scope>
    <source>
        <strain evidence="6 7">2516</strain>
    </source>
</reference>
<dbReference type="AlphaFoldDB" id="A0A1B8AQL1"/>
<keyword evidence="4 5" id="KW-0472">Membrane</keyword>
<dbReference type="PANTHER" id="PTHR31465:SF8">
    <property type="entry name" value="DOMAIN PROTEIN, PUTATIVE (AFU_ORTHOLOGUE AFUA_6G14140)-RELATED"/>
    <property type="match status" value="1"/>
</dbReference>
<feature type="transmembrane region" description="Helical" evidence="5">
    <location>
        <begin position="63"/>
        <end position="84"/>
    </location>
</feature>
<evidence type="ECO:0000256" key="5">
    <source>
        <dbReference type="SAM" id="Phobius"/>
    </source>
</evidence>
<feature type="transmembrane region" description="Helical" evidence="5">
    <location>
        <begin position="36"/>
        <end position="56"/>
    </location>
</feature>
<accession>A0A1B8AQL1</accession>
<protein>
    <recommendedName>
        <fullName evidence="8">RTA1 like protein</fullName>
    </recommendedName>
</protein>
<evidence type="ECO:0000256" key="4">
    <source>
        <dbReference type="ARBA" id="ARBA00023136"/>
    </source>
</evidence>
<feature type="transmembrane region" description="Helical" evidence="5">
    <location>
        <begin position="96"/>
        <end position="122"/>
    </location>
</feature>
<evidence type="ECO:0000256" key="2">
    <source>
        <dbReference type="ARBA" id="ARBA00022692"/>
    </source>
</evidence>
<dbReference type="EMBL" id="LYXU01000003">
    <property type="protein sequence ID" value="OBS22808.1"/>
    <property type="molecule type" value="Genomic_DNA"/>
</dbReference>
<keyword evidence="7" id="KW-1185">Reference proteome</keyword>
<dbReference type="PANTHER" id="PTHR31465">
    <property type="entry name" value="PROTEIN RTA1-RELATED"/>
    <property type="match status" value="1"/>
</dbReference>
<dbReference type="GO" id="GO:0000324">
    <property type="term" value="C:fungal-type vacuole"/>
    <property type="evidence" value="ECO:0007669"/>
    <property type="project" value="TreeGrafter"/>
</dbReference>
<organism evidence="6 7">
    <name type="scientific">Fusarium poae</name>
    <dbReference type="NCBI Taxonomy" id="36050"/>
    <lineage>
        <taxon>Eukaryota</taxon>
        <taxon>Fungi</taxon>
        <taxon>Dikarya</taxon>
        <taxon>Ascomycota</taxon>
        <taxon>Pezizomycotina</taxon>
        <taxon>Sordariomycetes</taxon>
        <taxon>Hypocreomycetidae</taxon>
        <taxon>Hypocreales</taxon>
        <taxon>Nectriaceae</taxon>
        <taxon>Fusarium</taxon>
    </lineage>
</organism>
<dbReference type="GO" id="GO:0005886">
    <property type="term" value="C:plasma membrane"/>
    <property type="evidence" value="ECO:0007669"/>
    <property type="project" value="TreeGrafter"/>
</dbReference>
<proteinExistence type="predicted"/>
<dbReference type="Proteomes" id="UP000091967">
    <property type="component" value="Unassembled WGS sequence"/>
</dbReference>
<keyword evidence="2 5" id="KW-0812">Transmembrane</keyword>
<dbReference type="OMA" id="EYTIYQD"/>
<dbReference type="Pfam" id="PF04479">
    <property type="entry name" value="RTA1"/>
    <property type="match status" value="1"/>
</dbReference>
<name>A0A1B8AQL1_FUSPO</name>
<feature type="transmembrane region" description="Helical" evidence="5">
    <location>
        <begin position="134"/>
        <end position="156"/>
    </location>
</feature>
<feature type="transmembrane region" description="Helical" evidence="5">
    <location>
        <begin position="271"/>
        <end position="291"/>
    </location>
</feature>
<evidence type="ECO:0000313" key="6">
    <source>
        <dbReference type="EMBL" id="OBS22808.1"/>
    </source>
</evidence>
<comment type="caution">
    <text evidence="6">The sequence shown here is derived from an EMBL/GenBank/DDBJ whole genome shotgun (WGS) entry which is preliminary data.</text>
</comment>
<evidence type="ECO:0008006" key="8">
    <source>
        <dbReference type="Google" id="ProtNLM"/>
    </source>
</evidence>
<sequence length="313" mass="35250">MSTHNNTIPTYDNCHEVTSFCKVEFTVFGDYLSKGASAFFVIAFFILLLMQLWYGIRGRMWSFMIWLGIGTLFELLGYIGRFAFAKNPWNMDAFLIQFITLLLAPTLLAAAISITFKYLVIWYGTQWSMMRPKLYPLVFVGTDIISIFIQVIGGGVMATSTTGKVNETTRKLGEGLVIGGVAFQVINMLCCATLMLIYAKRRRASLRVGFEHLDRVESPSVPLESSTTMAKRTRVFCITLAVAYTAIIIRCTYRIFESLPATAAKVMRNETLFYVFDGGLILLATGLVTIFHPYRMFPALGQKGKQEQHYGLQ</sequence>
<evidence type="ECO:0000256" key="1">
    <source>
        <dbReference type="ARBA" id="ARBA00004141"/>
    </source>
</evidence>